<evidence type="ECO:0000259" key="1">
    <source>
        <dbReference type="PROSITE" id="PS50181"/>
    </source>
</evidence>
<protein>
    <recommendedName>
        <fullName evidence="1">F-box domain-containing protein</fullName>
    </recommendedName>
</protein>
<dbReference type="InterPro" id="IPR036047">
    <property type="entry name" value="F-box-like_dom_sf"/>
</dbReference>
<dbReference type="AlphaFoldDB" id="A0A8S9NCB5"/>
<dbReference type="PROSITE" id="PS50181">
    <property type="entry name" value="FBOX"/>
    <property type="match status" value="1"/>
</dbReference>
<dbReference type="SMART" id="SM00579">
    <property type="entry name" value="FBD"/>
    <property type="match status" value="1"/>
</dbReference>
<dbReference type="InterPro" id="IPR006566">
    <property type="entry name" value="FBD"/>
</dbReference>
<dbReference type="SMART" id="SM00256">
    <property type="entry name" value="FBOX"/>
    <property type="match status" value="1"/>
</dbReference>
<dbReference type="SUPFAM" id="SSF52058">
    <property type="entry name" value="L domain-like"/>
    <property type="match status" value="1"/>
</dbReference>
<organism evidence="2 3">
    <name type="scientific">Brassica cretica</name>
    <name type="common">Mustard</name>
    <dbReference type="NCBI Taxonomy" id="69181"/>
    <lineage>
        <taxon>Eukaryota</taxon>
        <taxon>Viridiplantae</taxon>
        <taxon>Streptophyta</taxon>
        <taxon>Embryophyta</taxon>
        <taxon>Tracheophyta</taxon>
        <taxon>Spermatophyta</taxon>
        <taxon>Magnoliopsida</taxon>
        <taxon>eudicotyledons</taxon>
        <taxon>Gunneridae</taxon>
        <taxon>Pentapetalae</taxon>
        <taxon>rosids</taxon>
        <taxon>malvids</taxon>
        <taxon>Brassicales</taxon>
        <taxon>Brassicaceae</taxon>
        <taxon>Brassiceae</taxon>
        <taxon>Brassica</taxon>
    </lineage>
</organism>
<dbReference type="PANTHER" id="PTHR31900">
    <property type="entry name" value="F-BOX/RNI SUPERFAMILY PROTEIN-RELATED"/>
    <property type="match status" value="1"/>
</dbReference>
<evidence type="ECO:0000313" key="3">
    <source>
        <dbReference type="Proteomes" id="UP000712600"/>
    </source>
</evidence>
<dbReference type="Pfam" id="PF00646">
    <property type="entry name" value="F-box"/>
    <property type="match status" value="1"/>
</dbReference>
<dbReference type="EMBL" id="QGKX02001621">
    <property type="protein sequence ID" value="KAF3499991.1"/>
    <property type="molecule type" value="Genomic_DNA"/>
</dbReference>
<dbReference type="InterPro" id="IPR050232">
    <property type="entry name" value="FBL13/AtMIF1-like"/>
</dbReference>
<dbReference type="Gene3D" id="3.80.10.10">
    <property type="entry name" value="Ribonuclease Inhibitor"/>
    <property type="match status" value="1"/>
</dbReference>
<feature type="domain" description="F-box" evidence="1">
    <location>
        <begin position="1"/>
        <end position="47"/>
    </location>
</feature>
<name>A0A8S9NCB5_BRACR</name>
<evidence type="ECO:0000313" key="2">
    <source>
        <dbReference type="EMBL" id="KAF3499991.1"/>
    </source>
</evidence>
<dbReference type="InterPro" id="IPR032675">
    <property type="entry name" value="LRR_dom_sf"/>
</dbReference>
<dbReference type="InterPro" id="IPR001810">
    <property type="entry name" value="F-box_dom"/>
</dbReference>
<dbReference type="Pfam" id="PF24758">
    <property type="entry name" value="LRR_At5g56370"/>
    <property type="match status" value="1"/>
</dbReference>
<reference evidence="2" key="1">
    <citation type="submission" date="2019-12" db="EMBL/GenBank/DDBJ databases">
        <title>Genome sequencing and annotation of Brassica cretica.</title>
        <authorList>
            <person name="Studholme D.J."/>
            <person name="Sarris P."/>
        </authorList>
    </citation>
    <scope>NUCLEOTIDE SEQUENCE</scope>
    <source>
        <strain evidence="2">PFS-109/04</strain>
        <tissue evidence="2">Leaf</tissue>
    </source>
</reference>
<dbReference type="PANTHER" id="PTHR31900:SF34">
    <property type="entry name" value="EMB|CAB62440.1-RELATED"/>
    <property type="match status" value="1"/>
</dbReference>
<dbReference type="SUPFAM" id="SSF81383">
    <property type="entry name" value="F-box domain"/>
    <property type="match status" value="1"/>
</dbReference>
<dbReference type="InterPro" id="IPR053781">
    <property type="entry name" value="F-box_AtFBL13-like"/>
</dbReference>
<accession>A0A8S9NCB5</accession>
<comment type="caution">
    <text evidence="2">The sequence shown here is derived from an EMBL/GenBank/DDBJ whole genome shotgun (WGS) entry which is preliminary data.</text>
</comment>
<dbReference type="CDD" id="cd22160">
    <property type="entry name" value="F-box_AtFBL13-like"/>
    <property type="match status" value="1"/>
</dbReference>
<proteinExistence type="predicted"/>
<sequence>MIDVLPDDLVVQILMHIPIKDAVATMILSKRWRYIWTMLPKLKYKESDDVTEDECKSIWHFLDKSLQLHKAPVLKKLHIELGPRCPVDVDVGKWITNAVDRKVCKLTFQLKWAAKPIKLPKSLYTCSTLVSLVLCDKICVDIISPGSLPSLSYLCLLAVVFKDESSLVGLLSSCPILKGLKVVRCNEDNVTNFVVNVSSLETLYYSNDYQKDSSDSTGSLMIDSLTLKTIFIYDYSGDAFSIENRSCLDAASIYVLGHPDYKTVRSFSSLRIFDIYLNIFTVGCCITNNFSRLIKCIILPYNLNWLEPLMILVQNSPKLKVLVINGTYLTEDFPVSWNHPDSVPKCLLTHLEIFDWRGYRARSEEKELVRYILANSSCLKVVAISMRSTCSFEDRERMMNDLKSMSRISEPILMQGGYIEQFTINP</sequence>
<dbReference type="Pfam" id="PF08387">
    <property type="entry name" value="FBD"/>
    <property type="match status" value="1"/>
</dbReference>
<gene>
    <name evidence="2" type="ORF">F2Q69_00040485</name>
</gene>
<dbReference type="Proteomes" id="UP000712600">
    <property type="component" value="Unassembled WGS sequence"/>
</dbReference>
<dbReference type="InterPro" id="IPR055411">
    <property type="entry name" value="LRR_FXL15/At3g58940/PEG3-like"/>
</dbReference>